<reference evidence="1 2" key="1">
    <citation type="submission" date="2022-09" db="EMBL/GenBank/DDBJ databases">
        <title>Enrichment on poylsaccharides allowed isolation of novel metabolic and taxonomic groups of Haloarchaea.</title>
        <authorList>
            <person name="Sorokin D.Y."/>
            <person name="Elcheninov A.G."/>
            <person name="Khizhniak T.V."/>
            <person name="Kolganova T.V."/>
            <person name="Kublanov I.V."/>
        </authorList>
    </citation>
    <scope>NUCLEOTIDE SEQUENCE [LARGE SCALE GENOMIC DNA]</scope>
    <source>
        <strain evidence="1 2">AArc-curdl1</strain>
    </source>
</reference>
<name>A0AAP2ZAK6_9EURY</name>
<organism evidence="1 2">
    <name type="scientific">Natronosalvus hydrolyticus</name>
    <dbReference type="NCBI Taxonomy" id="2979988"/>
    <lineage>
        <taxon>Archaea</taxon>
        <taxon>Methanobacteriati</taxon>
        <taxon>Methanobacteriota</taxon>
        <taxon>Stenosarchaea group</taxon>
        <taxon>Halobacteria</taxon>
        <taxon>Halobacteriales</taxon>
        <taxon>Natrialbaceae</taxon>
        <taxon>Natronosalvus</taxon>
    </lineage>
</organism>
<proteinExistence type="predicted"/>
<dbReference type="EMBL" id="JAOPJZ010000007">
    <property type="protein sequence ID" value="MCU4752464.1"/>
    <property type="molecule type" value="Genomic_DNA"/>
</dbReference>
<evidence type="ECO:0000313" key="1">
    <source>
        <dbReference type="EMBL" id="MCU4752464.1"/>
    </source>
</evidence>
<dbReference type="AlphaFoldDB" id="A0AAP2ZAK6"/>
<gene>
    <name evidence="1" type="ORF">OB919_10770</name>
</gene>
<keyword evidence="2" id="KW-1185">Reference proteome</keyword>
<evidence type="ECO:0000313" key="2">
    <source>
        <dbReference type="Proteomes" id="UP001321047"/>
    </source>
</evidence>
<protein>
    <submittedName>
        <fullName evidence="1">Uncharacterized protein</fullName>
    </submittedName>
</protein>
<dbReference type="RefSeq" id="WP_254808223.1">
    <property type="nucleotide sequence ID" value="NZ_JAOPJZ010000007.1"/>
</dbReference>
<accession>A0AAP2ZAK6</accession>
<comment type="caution">
    <text evidence="1">The sequence shown here is derived from an EMBL/GenBank/DDBJ whole genome shotgun (WGS) entry which is preliminary data.</text>
</comment>
<dbReference type="Proteomes" id="UP001321047">
    <property type="component" value="Unassembled WGS sequence"/>
</dbReference>
<dbReference type="GeneID" id="73531971"/>
<sequence>MKRRRFILGTATASIGGSALLGSGAFSRVDGHRNVHIEVVGDDDAYLRLEYPTVEIVDCAGTVTLLTVTNRLKAAIDEMGFELIDADDLDVEAIELPDTPIGVGEQGEVTAVIACNEDVTSRVGFEINVDGTDLAVEAHRTDADAIDVECACPCDSETAWSDGEPYNPEGRGNWATYTLWEDGMAYDLVAGQHMEAGVVTFSKDDGHVEITIDLHDGWSLQDVEEPVKIQGYDEPPSGNPAPGQFSTYKGGKAKISVENYPYYGVHLDVEKCGKS</sequence>